<gene>
    <name evidence="2" type="ORF">BDV96DRAFT_102131</name>
</gene>
<dbReference type="Proteomes" id="UP000799770">
    <property type="component" value="Unassembled WGS sequence"/>
</dbReference>
<feature type="transmembrane region" description="Helical" evidence="1">
    <location>
        <begin position="75"/>
        <end position="96"/>
    </location>
</feature>
<protein>
    <submittedName>
        <fullName evidence="2">Uncharacterized protein</fullName>
    </submittedName>
</protein>
<keyword evidence="1" id="KW-0812">Transmembrane</keyword>
<keyword evidence="1" id="KW-1133">Transmembrane helix</keyword>
<name>A0A6A5Z6J7_9PLEO</name>
<sequence>MPTSNHPASRAQRPLPTLLLSALILALGLPIPILAQIFSRVFVPAITLGSKTIKVGPNNSTKTISFGLLTGPVDAVIAASFISLISSVILIGALGIVRHVSMHNVWGWGLVVPAVANLLGQVGALAYVFIVHGQHKEAGSVEEVRFVDGRYDTNGTLYTTEAWACMMERFYASQEPWAKKSCSDLKTGRILTIPMTVCALVLAALSLWQVQRRGGFRWLLHGQGRMAMKSESIPL</sequence>
<reference evidence="2" key="1">
    <citation type="journal article" date="2020" name="Stud. Mycol.">
        <title>101 Dothideomycetes genomes: a test case for predicting lifestyles and emergence of pathogens.</title>
        <authorList>
            <person name="Haridas S."/>
            <person name="Albert R."/>
            <person name="Binder M."/>
            <person name="Bloem J."/>
            <person name="Labutti K."/>
            <person name="Salamov A."/>
            <person name="Andreopoulos B."/>
            <person name="Baker S."/>
            <person name="Barry K."/>
            <person name="Bills G."/>
            <person name="Bluhm B."/>
            <person name="Cannon C."/>
            <person name="Castanera R."/>
            <person name="Culley D."/>
            <person name="Daum C."/>
            <person name="Ezra D."/>
            <person name="Gonzalez J."/>
            <person name="Henrissat B."/>
            <person name="Kuo A."/>
            <person name="Liang C."/>
            <person name="Lipzen A."/>
            <person name="Lutzoni F."/>
            <person name="Magnuson J."/>
            <person name="Mondo S."/>
            <person name="Nolan M."/>
            <person name="Ohm R."/>
            <person name="Pangilinan J."/>
            <person name="Park H.-J."/>
            <person name="Ramirez L."/>
            <person name="Alfaro M."/>
            <person name="Sun H."/>
            <person name="Tritt A."/>
            <person name="Yoshinaga Y."/>
            <person name="Zwiers L.-H."/>
            <person name="Turgeon B."/>
            <person name="Goodwin S."/>
            <person name="Spatafora J."/>
            <person name="Crous P."/>
            <person name="Grigoriev I."/>
        </authorList>
    </citation>
    <scope>NUCLEOTIDE SEQUENCE</scope>
    <source>
        <strain evidence="2">CBS 627.86</strain>
    </source>
</reference>
<feature type="transmembrane region" description="Helical" evidence="1">
    <location>
        <begin position="108"/>
        <end position="130"/>
    </location>
</feature>
<dbReference type="AlphaFoldDB" id="A0A6A5Z6J7"/>
<feature type="transmembrane region" description="Helical" evidence="1">
    <location>
        <begin position="190"/>
        <end position="208"/>
    </location>
</feature>
<evidence type="ECO:0000313" key="3">
    <source>
        <dbReference type="Proteomes" id="UP000799770"/>
    </source>
</evidence>
<dbReference type="OrthoDB" id="3782375at2759"/>
<accession>A0A6A5Z6J7</accession>
<organism evidence="2 3">
    <name type="scientific">Lophiotrema nucula</name>
    <dbReference type="NCBI Taxonomy" id="690887"/>
    <lineage>
        <taxon>Eukaryota</taxon>
        <taxon>Fungi</taxon>
        <taxon>Dikarya</taxon>
        <taxon>Ascomycota</taxon>
        <taxon>Pezizomycotina</taxon>
        <taxon>Dothideomycetes</taxon>
        <taxon>Pleosporomycetidae</taxon>
        <taxon>Pleosporales</taxon>
        <taxon>Lophiotremataceae</taxon>
        <taxon>Lophiotrema</taxon>
    </lineage>
</organism>
<keyword evidence="3" id="KW-1185">Reference proteome</keyword>
<keyword evidence="1" id="KW-0472">Membrane</keyword>
<evidence type="ECO:0000256" key="1">
    <source>
        <dbReference type="SAM" id="Phobius"/>
    </source>
</evidence>
<evidence type="ECO:0000313" key="2">
    <source>
        <dbReference type="EMBL" id="KAF2114644.1"/>
    </source>
</evidence>
<dbReference type="EMBL" id="ML977325">
    <property type="protein sequence ID" value="KAF2114644.1"/>
    <property type="molecule type" value="Genomic_DNA"/>
</dbReference>
<proteinExistence type="predicted"/>